<evidence type="ECO:0000313" key="8">
    <source>
        <dbReference type="EMBL" id="AKV75565.1"/>
    </source>
</evidence>
<comment type="catalytic activity">
    <reaction evidence="3">
        <text>(R)-4'-phosphopantothenate + L-cysteine + CTP = N-[(R)-4-phosphopantothenoyl]-L-cysteine + CMP + diphosphate + H(+)</text>
        <dbReference type="Rhea" id="RHEA:19397"/>
        <dbReference type="ChEBI" id="CHEBI:10986"/>
        <dbReference type="ChEBI" id="CHEBI:15378"/>
        <dbReference type="ChEBI" id="CHEBI:33019"/>
        <dbReference type="ChEBI" id="CHEBI:35235"/>
        <dbReference type="ChEBI" id="CHEBI:37563"/>
        <dbReference type="ChEBI" id="CHEBI:59458"/>
        <dbReference type="ChEBI" id="CHEBI:60377"/>
        <dbReference type="EC" id="6.3.2.5"/>
    </reaction>
</comment>
<feature type="binding site" evidence="3">
    <location>
        <position position="285"/>
    </location>
    <ligand>
        <name>CTP</name>
        <dbReference type="ChEBI" id="CHEBI:37563"/>
    </ligand>
</feature>
<feature type="binding site" evidence="3">
    <location>
        <position position="295"/>
    </location>
    <ligand>
        <name>CTP</name>
        <dbReference type="ChEBI" id="CHEBI:37563"/>
    </ligand>
</feature>
<dbReference type="SUPFAM" id="SSF52507">
    <property type="entry name" value="Homo-oligomeric flavin-containing Cys decarboxylases, HFCD"/>
    <property type="match status" value="1"/>
</dbReference>
<comment type="cofactor">
    <cofactor evidence="3">
        <name>Mg(2+)</name>
        <dbReference type="ChEBI" id="CHEBI:18420"/>
    </cofactor>
</comment>
<dbReference type="GO" id="GO:0010181">
    <property type="term" value="F:FMN binding"/>
    <property type="evidence" value="ECO:0007669"/>
    <property type="project" value="UniProtKB-UniRule"/>
</dbReference>
<dbReference type="AlphaFoldDB" id="A0A088E2U3"/>
<dbReference type="EMBL" id="CP008822">
    <property type="protein sequence ID" value="AIM26308.1"/>
    <property type="molecule type" value="Genomic_DNA"/>
</dbReference>
<keyword evidence="3" id="KW-0511">Multifunctional enzyme</keyword>
<comment type="similarity">
    <text evidence="3">In the C-terminal section; belongs to the PPC synthetase family.</text>
</comment>
<dbReference type="HAMAP" id="MF_02225">
    <property type="entry name" value="CoaBC"/>
    <property type="match status" value="1"/>
</dbReference>
<dbReference type="EMBL" id="CP012173">
    <property type="protein sequence ID" value="AKV75565.1"/>
    <property type="molecule type" value="Genomic_DNA"/>
</dbReference>
<dbReference type="PANTHER" id="PTHR14359:SF6">
    <property type="entry name" value="PHOSPHOPANTOTHENOYLCYSTEINE DECARBOXYLASE"/>
    <property type="match status" value="1"/>
</dbReference>
<evidence type="ECO:0000313" key="11">
    <source>
        <dbReference type="EMBL" id="AKV82299.1"/>
    </source>
</evidence>
<accession>A0A088E2U3</accession>
<dbReference type="GO" id="GO:0015937">
    <property type="term" value="P:coenzyme A biosynthetic process"/>
    <property type="evidence" value="ECO:0007669"/>
    <property type="project" value="UniProtKB-UniRule"/>
</dbReference>
<keyword evidence="2 3" id="KW-0456">Lyase</keyword>
<dbReference type="GeneID" id="91754583"/>
<dbReference type="GO" id="GO:0071513">
    <property type="term" value="C:phosphopantothenoylcysteine decarboxylase complex"/>
    <property type="evidence" value="ECO:0007669"/>
    <property type="project" value="TreeGrafter"/>
</dbReference>
<keyword evidence="3 6" id="KW-0436">Ligase</keyword>
<feature type="domain" description="Flavoprotein" evidence="4">
    <location>
        <begin position="18"/>
        <end position="154"/>
    </location>
</feature>
<comment type="function">
    <text evidence="3">Catalyzes two sequential steps in the biosynthesis of coenzyme A. In the first step cysteine is conjugated to 4'-phosphopantothenate to form 4-phosphopantothenoylcysteine. In the second step the latter compound is decarboxylated to form 4'-phosphopantotheine.</text>
</comment>
<evidence type="ECO:0000259" key="4">
    <source>
        <dbReference type="Pfam" id="PF02441"/>
    </source>
</evidence>
<dbReference type="OMA" id="AMNVNMY"/>
<comment type="pathway">
    <text evidence="3">Cofactor biosynthesis; coenzyme A biosynthesis.</text>
</comment>
<dbReference type="Proteomes" id="UP000062398">
    <property type="component" value="Chromosome"/>
</dbReference>
<dbReference type="EMBL" id="CP012172">
    <property type="protein sequence ID" value="AKV73321.1"/>
    <property type="molecule type" value="Genomic_DNA"/>
</dbReference>
<dbReference type="InterPro" id="IPR003382">
    <property type="entry name" value="Flavoprotein"/>
</dbReference>
<dbReference type="InterPro" id="IPR007085">
    <property type="entry name" value="DNA/pantothenate-metab_flavo_C"/>
</dbReference>
<dbReference type="Pfam" id="PF04127">
    <property type="entry name" value="DFP"/>
    <property type="match status" value="1"/>
</dbReference>
<dbReference type="GO" id="GO:0015941">
    <property type="term" value="P:pantothenate catabolic process"/>
    <property type="evidence" value="ECO:0007669"/>
    <property type="project" value="InterPro"/>
</dbReference>
<dbReference type="Proteomes" id="UP000062475">
    <property type="component" value="Chromosome"/>
</dbReference>
<evidence type="ECO:0000313" key="10">
    <source>
        <dbReference type="EMBL" id="AKV80056.1"/>
    </source>
</evidence>
<reference evidence="11 13" key="3">
    <citation type="submission" date="2015-07" db="EMBL/GenBank/DDBJ databases">
        <title>Physiological, transcriptional responses and genome re-sequencing of acid resistant extremely thermoacidophilic Metallosphaera sedula SARC-M1.</title>
        <authorList>
            <person name="Ai C."/>
            <person name="McCarthy S."/>
            <person name="Eckrich V."/>
            <person name="Rudrappa D."/>
            <person name="Qiu G."/>
            <person name="Blum P."/>
        </authorList>
    </citation>
    <scope>NUCLEOTIDE SEQUENCE [LARGE SCALE GENOMIC DNA]</scope>
    <source>
        <strain evidence="11 13">SARC-M1</strain>
    </source>
</reference>
<proteinExistence type="inferred from homology"/>
<keyword evidence="3" id="KW-0460">Magnesium</keyword>
<evidence type="ECO:0000313" key="7">
    <source>
        <dbReference type="EMBL" id="AKV73321.1"/>
    </source>
</evidence>
<feature type="binding site" evidence="3">
    <location>
        <position position="326"/>
    </location>
    <ligand>
        <name>CTP</name>
        <dbReference type="ChEBI" id="CHEBI:37563"/>
    </ligand>
</feature>
<dbReference type="NCBIfam" id="TIGR00521">
    <property type="entry name" value="coaBC_dfp"/>
    <property type="match status" value="1"/>
</dbReference>
<dbReference type="PATRIC" id="fig|43687.5.peg.147"/>
<evidence type="ECO:0000256" key="1">
    <source>
        <dbReference type="ARBA" id="ARBA00022793"/>
    </source>
</evidence>
<dbReference type="UniPathway" id="UPA00241"/>
<reference evidence="6 12" key="1">
    <citation type="journal article" date="2014" name="J. Bacteriol.">
        <title>Role of an Archaeal PitA Transporter in the Copper and Arsenic Resistance of Metallosphaera sedula, an Extreme Thermoacidophile.</title>
        <authorList>
            <person name="McCarthy S."/>
            <person name="Ai C."/>
            <person name="Wheaton G."/>
            <person name="Tevatia R."/>
            <person name="Eckrich V."/>
            <person name="Kelly R."/>
            <person name="Blum P."/>
        </authorList>
    </citation>
    <scope>NUCLEOTIDE SEQUENCE [LARGE SCALE GENOMIC DNA]</scope>
    <source>
        <strain evidence="6 12">CuR1</strain>
    </source>
</reference>
<evidence type="ECO:0000256" key="3">
    <source>
        <dbReference type="HAMAP-Rule" id="MF_02225"/>
    </source>
</evidence>
<comment type="cofactor">
    <cofactor evidence="3">
        <name>FMN</name>
        <dbReference type="ChEBI" id="CHEBI:58210"/>
    </cofactor>
    <text evidence="3">Binds 1 FMN per subunit.</text>
</comment>
<dbReference type="GO" id="GO:0046872">
    <property type="term" value="F:metal ion binding"/>
    <property type="evidence" value="ECO:0007669"/>
    <property type="project" value="UniProtKB-KW"/>
</dbReference>
<dbReference type="Pfam" id="PF02441">
    <property type="entry name" value="Flavoprotein"/>
    <property type="match status" value="1"/>
</dbReference>
<name>A0A088E2U3_9CREN</name>
<dbReference type="Proteomes" id="UP000029084">
    <property type="component" value="Chromosome"/>
</dbReference>
<feature type="region of interest" description="Phosphopantothenoylcysteine decarboxylase" evidence="3">
    <location>
        <begin position="1"/>
        <end position="194"/>
    </location>
</feature>
<dbReference type="Proteomes" id="UP000061362">
    <property type="component" value="Chromosome"/>
</dbReference>
<evidence type="ECO:0000313" key="9">
    <source>
        <dbReference type="EMBL" id="AKV77811.1"/>
    </source>
</evidence>
<keyword evidence="3" id="KW-0288">FMN</keyword>
<dbReference type="GO" id="GO:0004633">
    <property type="term" value="F:phosphopantothenoylcysteine decarboxylase activity"/>
    <property type="evidence" value="ECO:0007669"/>
    <property type="project" value="UniProtKB-UniRule"/>
</dbReference>
<keyword evidence="1 3" id="KW-0210">Decarboxylase</keyword>
<evidence type="ECO:0000313" key="14">
    <source>
        <dbReference type="Proteomes" id="UP000061362"/>
    </source>
</evidence>
<evidence type="ECO:0000313" key="16">
    <source>
        <dbReference type="Proteomes" id="UP000062475"/>
    </source>
</evidence>
<dbReference type="Proteomes" id="UP000056255">
    <property type="component" value="Chromosome"/>
</dbReference>
<dbReference type="Gene3D" id="3.40.50.10300">
    <property type="entry name" value="CoaB-like"/>
    <property type="match status" value="1"/>
</dbReference>
<reference evidence="14 15" key="2">
    <citation type="journal article" date="2015" name="Genome Announc.">
        <title>Complete Genome Sequences of Evolved Arsenate-Resistant Metallosphaera sedula Strains.</title>
        <authorList>
            <person name="Ai C."/>
            <person name="McCarthy S."/>
            <person name="Schackwitz W."/>
            <person name="Martin J."/>
            <person name="Lipzen A."/>
            <person name="Blum P."/>
        </authorList>
    </citation>
    <scope>NUCLEOTIDE SEQUENCE [LARGE SCALE GENOMIC DNA]</scope>
    <source>
        <strain evidence="9 15">ARS120-1</strain>
        <strain evidence="10 14">ARS120-2</strain>
        <strain evidence="7 17">ARS50-1</strain>
        <strain evidence="8 16">ARS50-2</strain>
    </source>
</reference>
<sequence length="409" mass="44984">MHPSKKIVGTVSKELLGKSILLGVTGSISLYRSLDLARALMRRGGDVKVIMSQEAVKLISPEMFKWATGNNVISQLTGDLEHVELAEENDGFLIAPATANTVVKLAEGVADSPLVSTALNFMGSGKPVCIVPAMHLPMYQSPQVKRALGMLREMSVKVIEPEIVNDLAHYPDVELITWSFIVQLLRGEDLKGAKMVITAGPTREYMDPVRYISNPSSGTMGVSIANEAYFRGADVYLVHGPLSSRVKSFVQNSVSVETTAEMRDAVVSLVERGYRIVIMAAAPADFRFKQTREKKIDSHSEVPKVELEKTPKISQELKGKAFLVGFSAETADNDEELIEKAKAKKEKHGFDIIIANNVARKDIGFASEYNEVIIVGNNFIKKINKDSKSIVARNILDVVKEELKNRDLI</sequence>
<comment type="similarity">
    <text evidence="3">In the N-terminal section; belongs to the HFCD (homo-oligomeric flavin containing Cys decarboxylase) superfamily.</text>
</comment>
<dbReference type="EC" id="6.3.2.5" evidence="3"/>
<keyword evidence="3" id="KW-0479">Metal-binding</keyword>
<dbReference type="InterPro" id="IPR005252">
    <property type="entry name" value="CoaBC"/>
</dbReference>
<dbReference type="Proteomes" id="UP000068832">
    <property type="component" value="Chromosome"/>
</dbReference>
<protein>
    <recommendedName>
        <fullName evidence="3">Coenzyme A biosynthesis bifunctional protein CoaBC</fullName>
    </recommendedName>
    <alternativeName>
        <fullName evidence="3">DNA/pantothenate metabolism flavoprotein</fullName>
    </alternativeName>
    <alternativeName>
        <fullName evidence="3">Phosphopantothenoylcysteine synthetase/decarboxylase</fullName>
        <shortName evidence="3">PPCS-PPCDC</shortName>
    </alternativeName>
    <domain>
        <recommendedName>
            <fullName evidence="3">Phosphopantothenoylcysteine decarboxylase</fullName>
            <shortName evidence="3">PPC decarboxylase</shortName>
            <shortName evidence="3">PPC-DC</shortName>
            <ecNumber evidence="3">4.1.1.36</ecNumber>
        </recommendedName>
        <alternativeName>
            <fullName evidence="3">CoaC</fullName>
        </alternativeName>
    </domain>
    <domain>
        <recommendedName>
            <fullName evidence="3">Phosphopantothenate--cysteine ligase</fullName>
            <ecNumber evidence="3">6.3.2.5</ecNumber>
        </recommendedName>
        <alternativeName>
            <fullName evidence="3">CoaB</fullName>
        </alternativeName>
        <alternativeName>
            <fullName evidence="3">Phosphopantothenoylcysteine synthetase</fullName>
            <shortName evidence="3">PPC synthetase</shortName>
            <shortName evidence="3">PPC-S</shortName>
        </alternativeName>
    </domain>
</protein>
<dbReference type="EMBL" id="CP012174">
    <property type="protein sequence ID" value="AKV77811.1"/>
    <property type="molecule type" value="Genomic_DNA"/>
</dbReference>
<organism evidence="6 12">
    <name type="scientific">Metallosphaera sedula</name>
    <dbReference type="NCBI Taxonomy" id="43687"/>
    <lineage>
        <taxon>Archaea</taxon>
        <taxon>Thermoproteota</taxon>
        <taxon>Thermoprotei</taxon>
        <taxon>Sulfolobales</taxon>
        <taxon>Sulfolobaceae</taxon>
        <taxon>Metallosphaera</taxon>
    </lineage>
</organism>
<dbReference type="EMBL" id="CP012175">
    <property type="protein sequence ID" value="AKV80056.1"/>
    <property type="molecule type" value="Genomic_DNA"/>
</dbReference>
<dbReference type="GO" id="GO:0004632">
    <property type="term" value="F:phosphopantothenate--cysteine ligase activity"/>
    <property type="evidence" value="ECO:0007669"/>
    <property type="project" value="UniProtKB-UniRule"/>
</dbReference>
<feature type="binding site" evidence="3">
    <location>
        <position position="344"/>
    </location>
    <ligand>
        <name>CTP</name>
        <dbReference type="ChEBI" id="CHEBI:37563"/>
    </ligand>
</feature>
<feature type="domain" description="DNA/pantothenate metabolism flavoprotein C-terminal" evidence="5">
    <location>
        <begin position="190"/>
        <end position="401"/>
    </location>
</feature>
<dbReference type="EC" id="4.1.1.36" evidence="3"/>
<gene>
    <name evidence="3" type="primary">coaBC</name>
    <name evidence="6" type="ORF">HA72_0144</name>
    <name evidence="7" type="ORF">MsedA_0151</name>
    <name evidence="8" type="ORF">MsedB_0151</name>
    <name evidence="9" type="ORF">MsedC_0150</name>
    <name evidence="10" type="ORF">MsedD_0151</name>
    <name evidence="11" type="ORF">MsedE_0151</name>
</gene>
<dbReference type="Gene3D" id="3.40.50.1950">
    <property type="entry name" value="Flavin prenyltransferase-like"/>
    <property type="match status" value="1"/>
</dbReference>
<dbReference type="SUPFAM" id="SSF102645">
    <property type="entry name" value="CoaB-like"/>
    <property type="match status" value="1"/>
</dbReference>
<dbReference type="RefSeq" id="WP_011921289.1">
    <property type="nucleotide sequence ID" value="NZ_AP019770.1"/>
</dbReference>
<feature type="region of interest" description="Phosphopantothenate--cysteine ligase" evidence="3">
    <location>
        <begin position="195"/>
        <end position="409"/>
    </location>
</feature>
<evidence type="ECO:0000313" key="15">
    <source>
        <dbReference type="Proteomes" id="UP000062398"/>
    </source>
</evidence>
<evidence type="ECO:0000313" key="17">
    <source>
        <dbReference type="Proteomes" id="UP000068832"/>
    </source>
</evidence>
<dbReference type="InterPro" id="IPR035929">
    <property type="entry name" value="CoaB-like_sf"/>
</dbReference>
<dbReference type="PANTHER" id="PTHR14359">
    <property type="entry name" value="HOMO-OLIGOMERIC FLAVIN CONTAINING CYS DECARBOXYLASE FAMILY"/>
    <property type="match status" value="1"/>
</dbReference>
<dbReference type="OrthoDB" id="10536at2157"/>
<dbReference type="EMBL" id="CP012176">
    <property type="protein sequence ID" value="AKV82299.1"/>
    <property type="molecule type" value="Genomic_DNA"/>
</dbReference>
<evidence type="ECO:0000259" key="5">
    <source>
        <dbReference type="Pfam" id="PF04127"/>
    </source>
</evidence>
<keyword evidence="3" id="KW-0285">Flavoprotein</keyword>
<comment type="catalytic activity">
    <reaction evidence="3">
        <text>N-[(R)-4-phosphopantothenoyl]-L-cysteine + H(+) = (R)-4'-phosphopantetheine + CO2</text>
        <dbReference type="Rhea" id="RHEA:16793"/>
        <dbReference type="ChEBI" id="CHEBI:15378"/>
        <dbReference type="ChEBI" id="CHEBI:16526"/>
        <dbReference type="ChEBI" id="CHEBI:59458"/>
        <dbReference type="ChEBI" id="CHEBI:61723"/>
        <dbReference type="EC" id="4.1.1.36"/>
    </reaction>
</comment>
<comment type="caution">
    <text evidence="3">Lacks conserved residue(s) required for the propagation of feature annotation.</text>
</comment>
<evidence type="ECO:0000313" key="12">
    <source>
        <dbReference type="Proteomes" id="UP000029084"/>
    </source>
</evidence>
<dbReference type="InterPro" id="IPR036551">
    <property type="entry name" value="Flavin_trans-like"/>
</dbReference>
<evidence type="ECO:0000313" key="13">
    <source>
        <dbReference type="Proteomes" id="UP000056255"/>
    </source>
</evidence>
<evidence type="ECO:0000313" key="6">
    <source>
        <dbReference type="EMBL" id="AIM26308.1"/>
    </source>
</evidence>
<evidence type="ECO:0000256" key="2">
    <source>
        <dbReference type="ARBA" id="ARBA00023239"/>
    </source>
</evidence>